<evidence type="ECO:0000256" key="1">
    <source>
        <dbReference type="ARBA" id="ARBA00010018"/>
    </source>
</evidence>
<evidence type="ECO:0000256" key="8">
    <source>
        <dbReference type="ARBA" id="ARBA00022857"/>
    </source>
</evidence>
<keyword evidence="2 12" id="KW-0813">Transport</keyword>
<dbReference type="InterPro" id="IPR023173">
    <property type="entry name" value="NADPH_Cyt_P450_Rdtase_alpha"/>
</dbReference>
<dbReference type="GO" id="GO:0003958">
    <property type="term" value="F:NADPH-hemoprotein reductase activity"/>
    <property type="evidence" value="ECO:0007669"/>
    <property type="project" value="UniProtKB-UniRule"/>
</dbReference>
<keyword evidence="17" id="KW-1185">Reference proteome</keyword>
<name>A0A7W7C9J0_9PSEU</name>
<keyword evidence="9 12" id="KW-0560">Oxidoreductase</keyword>
<dbReference type="SUPFAM" id="SSF52218">
    <property type="entry name" value="Flavoproteins"/>
    <property type="match status" value="1"/>
</dbReference>
<evidence type="ECO:0000256" key="2">
    <source>
        <dbReference type="ARBA" id="ARBA00022448"/>
    </source>
</evidence>
<dbReference type="AlphaFoldDB" id="A0A7W7C9J0"/>
<dbReference type="EC" id="1.14.14.1" evidence="12"/>
<evidence type="ECO:0000256" key="3">
    <source>
        <dbReference type="ARBA" id="ARBA00022617"/>
    </source>
</evidence>
<reference evidence="16 17" key="1">
    <citation type="submission" date="2020-08" db="EMBL/GenBank/DDBJ databases">
        <title>Sequencing the genomes of 1000 actinobacteria strains.</title>
        <authorList>
            <person name="Klenk H.-P."/>
        </authorList>
    </citation>
    <scope>NUCLEOTIDE SEQUENCE [LARGE SCALE GENOMIC DNA]</scope>
    <source>
        <strain evidence="16 17">DSM 44230</strain>
    </source>
</reference>
<dbReference type="FunFam" id="1.10.630.10:FF:000040">
    <property type="entry name" value="Bifunctional cytochrome P450/NADPH--P450 reductase"/>
    <property type="match status" value="1"/>
</dbReference>
<proteinExistence type="inferred from homology"/>
<keyword evidence="7 12" id="KW-0274">FAD</keyword>
<comment type="cofactor">
    <cofactor evidence="12 13">
        <name>heme</name>
        <dbReference type="ChEBI" id="CHEBI:30413"/>
    </cofactor>
</comment>
<dbReference type="InterPro" id="IPR036396">
    <property type="entry name" value="Cyt_P450_sf"/>
</dbReference>
<comment type="caution">
    <text evidence="16">The sequence shown here is derived from an EMBL/GenBank/DDBJ whole genome shotgun (WGS) entry which is preliminary data.</text>
</comment>
<dbReference type="PRINTS" id="PR00463">
    <property type="entry name" value="EP450I"/>
</dbReference>
<dbReference type="SUPFAM" id="SSF63380">
    <property type="entry name" value="Riboflavin synthase domain-like"/>
    <property type="match status" value="1"/>
</dbReference>
<evidence type="ECO:0000256" key="5">
    <source>
        <dbReference type="ARBA" id="ARBA00022643"/>
    </source>
</evidence>
<dbReference type="InterPro" id="IPR017972">
    <property type="entry name" value="Cyt_P450_CS"/>
</dbReference>
<comment type="similarity">
    <text evidence="1 12">In the N-terminal section; belongs to the cytochrome P450 family.</text>
</comment>
<dbReference type="InterPro" id="IPR001128">
    <property type="entry name" value="Cyt_P450"/>
</dbReference>
<dbReference type="Pfam" id="PF00667">
    <property type="entry name" value="FAD_binding_1"/>
    <property type="match status" value="1"/>
</dbReference>
<keyword evidence="8 12" id="KW-0521">NADP</keyword>
<dbReference type="GO" id="GO:0005506">
    <property type="term" value="F:iron ion binding"/>
    <property type="evidence" value="ECO:0007669"/>
    <property type="project" value="UniProtKB-UniRule"/>
</dbReference>
<dbReference type="InterPro" id="IPR017938">
    <property type="entry name" value="Riboflavin_synthase-like_b-brl"/>
</dbReference>
<keyword evidence="6 12" id="KW-0479">Metal-binding</keyword>
<dbReference type="PANTHER" id="PTHR19384:SF17">
    <property type="entry name" value="NADPH--CYTOCHROME P450 REDUCTASE"/>
    <property type="match status" value="1"/>
</dbReference>
<evidence type="ECO:0000256" key="7">
    <source>
        <dbReference type="ARBA" id="ARBA00022827"/>
    </source>
</evidence>
<keyword evidence="4 12" id="KW-0285">Flavoprotein</keyword>
<keyword evidence="3 12" id="KW-0349">Heme</keyword>
<feature type="domain" description="Flavodoxin-like" evidence="14">
    <location>
        <begin position="494"/>
        <end position="634"/>
    </location>
</feature>
<dbReference type="EC" id="1.6.2.4" evidence="12"/>
<evidence type="ECO:0000256" key="4">
    <source>
        <dbReference type="ARBA" id="ARBA00022630"/>
    </source>
</evidence>
<accession>A0A7W7C9J0</accession>
<evidence type="ECO:0000256" key="12">
    <source>
        <dbReference type="PIRNR" id="PIRNR000209"/>
    </source>
</evidence>
<evidence type="ECO:0000313" key="17">
    <source>
        <dbReference type="Proteomes" id="UP000533598"/>
    </source>
</evidence>
<dbReference type="PANTHER" id="PTHR19384">
    <property type="entry name" value="NITRIC OXIDE SYNTHASE-RELATED"/>
    <property type="match status" value="1"/>
</dbReference>
<dbReference type="InterPro" id="IPR002401">
    <property type="entry name" value="Cyt_P450_E_grp-I"/>
</dbReference>
<dbReference type="Gene3D" id="3.40.50.80">
    <property type="entry name" value="Nucleotide-binding domain of ferredoxin-NADP reductase (FNR) module"/>
    <property type="match status" value="1"/>
</dbReference>
<comment type="cofactor">
    <cofactor evidence="12">
        <name>FAD</name>
        <dbReference type="ChEBI" id="CHEBI:57692"/>
    </cofactor>
    <cofactor evidence="12">
        <name>FMN</name>
        <dbReference type="ChEBI" id="CHEBI:58210"/>
    </cofactor>
</comment>
<evidence type="ECO:0000256" key="13">
    <source>
        <dbReference type="PIRSR" id="PIRSR000209-1"/>
    </source>
</evidence>
<organism evidence="16 17">
    <name type="scientific">Crossiella cryophila</name>
    <dbReference type="NCBI Taxonomy" id="43355"/>
    <lineage>
        <taxon>Bacteria</taxon>
        <taxon>Bacillati</taxon>
        <taxon>Actinomycetota</taxon>
        <taxon>Actinomycetes</taxon>
        <taxon>Pseudonocardiales</taxon>
        <taxon>Pseudonocardiaceae</taxon>
        <taxon>Crossiella</taxon>
    </lineage>
</organism>
<dbReference type="GO" id="GO:0010181">
    <property type="term" value="F:FMN binding"/>
    <property type="evidence" value="ECO:0007669"/>
    <property type="project" value="UniProtKB-UniRule"/>
</dbReference>
<dbReference type="PIRSF" id="PIRSF000209">
    <property type="entry name" value="Bifunctional_P450_P450R"/>
    <property type="match status" value="1"/>
</dbReference>
<dbReference type="EMBL" id="JACHMH010000001">
    <property type="protein sequence ID" value="MBB4677053.1"/>
    <property type="molecule type" value="Genomic_DNA"/>
</dbReference>
<dbReference type="Gene3D" id="3.40.50.360">
    <property type="match status" value="1"/>
</dbReference>
<dbReference type="Gene3D" id="1.10.630.10">
    <property type="entry name" value="Cytochrome P450"/>
    <property type="match status" value="1"/>
</dbReference>
<evidence type="ECO:0000259" key="14">
    <source>
        <dbReference type="PROSITE" id="PS50902"/>
    </source>
</evidence>
<evidence type="ECO:0000256" key="6">
    <source>
        <dbReference type="ARBA" id="ARBA00022723"/>
    </source>
</evidence>
<dbReference type="PRINTS" id="PR00385">
    <property type="entry name" value="P450"/>
</dbReference>
<dbReference type="Pfam" id="PF00175">
    <property type="entry name" value="NAD_binding_1"/>
    <property type="match status" value="1"/>
</dbReference>
<evidence type="ECO:0000256" key="9">
    <source>
        <dbReference type="ARBA" id="ARBA00023002"/>
    </source>
</evidence>
<dbReference type="InterPro" id="IPR023206">
    <property type="entry name" value="Bifunctional_P450_P450_red"/>
</dbReference>
<dbReference type="InterPro" id="IPR001433">
    <property type="entry name" value="OxRdtase_FAD/NAD-bd"/>
</dbReference>
<dbReference type="RefSeq" id="WP_185002925.1">
    <property type="nucleotide sequence ID" value="NZ_BAAAUI010000002.1"/>
</dbReference>
<dbReference type="Proteomes" id="UP000533598">
    <property type="component" value="Unassembled WGS sequence"/>
</dbReference>
<dbReference type="InterPro" id="IPR039261">
    <property type="entry name" value="FNR_nucleotide-bd"/>
</dbReference>
<keyword evidence="12" id="KW-0249">Electron transport</keyword>
<keyword evidence="11 12" id="KW-0503">Monooxygenase</keyword>
<comment type="catalytic activity">
    <reaction evidence="12">
        <text>2 oxidized [cytochrome P450] + NADPH = 2 reduced [cytochrome P450] + NADP(+) + H(+)</text>
        <dbReference type="Rhea" id="RHEA:24040"/>
        <dbReference type="Rhea" id="RHEA-COMP:14627"/>
        <dbReference type="Rhea" id="RHEA-COMP:14628"/>
        <dbReference type="ChEBI" id="CHEBI:15378"/>
        <dbReference type="ChEBI" id="CHEBI:55376"/>
        <dbReference type="ChEBI" id="CHEBI:57783"/>
        <dbReference type="ChEBI" id="CHEBI:58349"/>
        <dbReference type="ChEBI" id="CHEBI:60344"/>
        <dbReference type="EC" id="1.6.2.4"/>
    </reaction>
</comment>
<keyword evidence="5 12" id="KW-0288">FMN</keyword>
<evidence type="ECO:0000256" key="10">
    <source>
        <dbReference type="ARBA" id="ARBA00023004"/>
    </source>
</evidence>
<dbReference type="CDD" id="cd11068">
    <property type="entry name" value="CYP120A1"/>
    <property type="match status" value="1"/>
</dbReference>
<dbReference type="GO" id="GO:0005829">
    <property type="term" value="C:cytosol"/>
    <property type="evidence" value="ECO:0007669"/>
    <property type="project" value="TreeGrafter"/>
</dbReference>
<feature type="binding site" description="axial binding residue" evidence="13">
    <location>
        <position position="414"/>
    </location>
    <ligand>
        <name>heme</name>
        <dbReference type="ChEBI" id="CHEBI:30413"/>
    </ligand>
    <ligandPart>
        <name>Fe</name>
        <dbReference type="ChEBI" id="CHEBI:18248"/>
    </ligandPart>
</feature>
<feature type="domain" description="FAD-binding FR-type" evidence="15">
    <location>
        <begin position="672"/>
        <end position="897"/>
    </location>
</feature>
<dbReference type="SUPFAM" id="SSF48264">
    <property type="entry name" value="Cytochrome P450"/>
    <property type="match status" value="1"/>
</dbReference>
<protein>
    <recommendedName>
        <fullName evidence="12">Bifunctional cytochrome P450/NADPH--P450 reductase</fullName>
    </recommendedName>
    <domain>
        <recommendedName>
            <fullName evidence="12">Cytochrome P450</fullName>
            <ecNumber evidence="12">1.14.14.1</ecNumber>
        </recommendedName>
    </domain>
    <domain>
        <recommendedName>
            <fullName evidence="12">NADPH--cytochrome P450 reductase</fullName>
            <ecNumber evidence="12">1.6.2.4</ecNumber>
        </recommendedName>
    </domain>
</protein>
<evidence type="ECO:0000259" key="15">
    <source>
        <dbReference type="PROSITE" id="PS51384"/>
    </source>
</evidence>
<dbReference type="SUPFAM" id="SSF52343">
    <property type="entry name" value="Ferredoxin reductase-like, C-terminal NADP-linked domain"/>
    <property type="match status" value="1"/>
</dbReference>
<evidence type="ECO:0000256" key="11">
    <source>
        <dbReference type="ARBA" id="ARBA00023033"/>
    </source>
</evidence>
<dbReference type="GO" id="GO:0070330">
    <property type="term" value="F:aromatase activity"/>
    <property type="evidence" value="ECO:0007669"/>
    <property type="project" value="UniProtKB-UniRule"/>
</dbReference>
<dbReference type="GO" id="GO:0020037">
    <property type="term" value="F:heme binding"/>
    <property type="evidence" value="ECO:0007669"/>
    <property type="project" value="UniProtKB-UniRule"/>
</dbReference>
<dbReference type="InterPro" id="IPR003097">
    <property type="entry name" value="CysJ-like_FAD-binding"/>
</dbReference>
<dbReference type="PROSITE" id="PS50902">
    <property type="entry name" value="FLAVODOXIN_LIKE"/>
    <property type="match status" value="1"/>
</dbReference>
<keyword evidence="10 12" id="KW-0408">Iron</keyword>
<dbReference type="Pfam" id="PF00258">
    <property type="entry name" value="Flavodoxin_1"/>
    <property type="match status" value="1"/>
</dbReference>
<dbReference type="Gene3D" id="1.20.990.10">
    <property type="entry name" value="NADPH-cytochrome p450 Reductase, Chain A, domain 3"/>
    <property type="match status" value="1"/>
</dbReference>
<comment type="catalytic activity">
    <reaction evidence="12">
        <text>an organic molecule + reduced [NADPH--hemoprotein reductase] + O2 = an alcohol + oxidized [NADPH--hemoprotein reductase] + H2O + H(+)</text>
        <dbReference type="Rhea" id="RHEA:17149"/>
        <dbReference type="Rhea" id="RHEA-COMP:11964"/>
        <dbReference type="Rhea" id="RHEA-COMP:11965"/>
        <dbReference type="ChEBI" id="CHEBI:15377"/>
        <dbReference type="ChEBI" id="CHEBI:15378"/>
        <dbReference type="ChEBI" id="CHEBI:15379"/>
        <dbReference type="ChEBI" id="CHEBI:30879"/>
        <dbReference type="ChEBI" id="CHEBI:57618"/>
        <dbReference type="ChEBI" id="CHEBI:58210"/>
        <dbReference type="ChEBI" id="CHEBI:142491"/>
        <dbReference type="EC" id="1.14.14.1"/>
    </reaction>
</comment>
<dbReference type="InterPro" id="IPR017927">
    <property type="entry name" value="FAD-bd_FR_type"/>
</dbReference>
<dbReference type="PROSITE" id="PS51384">
    <property type="entry name" value="FAD_FR"/>
    <property type="match status" value="1"/>
</dbReference>
<sequence length="1050" mass="114678">MTSTSRQDVLEPIPERPALPLIGHALRIPSGADGLLYAIREAKEMGPIFRFRVFGQEFTFVSGLDLVTELADESRFRKNVHADLVQVREIAGDGLFTAFNDEPNWRKAHEVLMPAFSLGAMRGYHPAMLTVARELITKWDKASGDLPVDVAEDMTRLTFDTIGLCGFGYDFGSFRRADTHPFVVAMGRALERVQQRSESIPGTEFLQWRKEEQFRADNTLMRELVGEVIRDRRASGDTGTGDLLGRMLHTPDPATGAVLDDDNILYQALTFLIAGHETTSGALSFALHYLTKHPEVLAKAQSEVDALWGDTDRPEPAYGDIGKLTYLRQVLNESLRLWPTAPAFAVEPLADTVIGGRYQVRAGETLMVLTPALHRDPAWGDNVELFDPERFAPEREPHRPVHLFKPFGTGERACIGRQFALHEATLVLGLIVHRYRLIDHADYQLKIKSTLTIKPDGFTLRLARRDRAERRLPVATETGTPAARVTRRAAGTALTVLHGSNLGTCAGIARDLAAEGDGHGFAPSVAALDDAVGTLRPGADPVVIVAASYNGRPTDDAAKFLSWLENLEPGALDGLRYAVLGVGDRNWAATYQRIPTLIDERLAAAGAVPVLPRGIADAAGDFAGTVDRWTAELWAALLGAEPAVPAEDGAEQGMYRLEDAPESVTGVLTARHGVLPMRVLETRDLVDLTHPLGRAKRYLRLRLPEGVGYRTGDHLAVLPRNPEPLVQRVADRFDLDLDRTVRLRSRGRQALPVDRPLTLRLLLTEFVEIQAAATPAQVAVLAAHTGCPPERAALVGFEDYPAGHSVLDLLERNESCALTFERFLELLPVLRPRHYSISSAARALPGEVELLVSRLAGPHRAGQGEFQGIASNQLQAVEAGDILHCRVLPCAEAFRLPPGDSEPVIVVSAGTGLAPFRGAVLDRVHTGSTGKLLCYFGCDHPEVDYLHRAELEAAERAGAVSLRPTFMHAPEHGNRFVQDRIRRESAEVWAVLQAGGRVYVCGDGQRLAPAVRAAFQAVHREHTGADEQAAADWLAGLVAAGRYVEDVYAG</sequence>
<dbReference type="InterPro" id="IPR008254">
    <property type="entry name" value="Flavodoxin/NO_synth"/>
</dbReference>
<gene>
    <name evidence="16" type="ORF">HNR67_003171</name>
</gene>
<dbReference type="PROSITE" id="PS00086">
    <property type="entry name" value="CYTOCHROME_P450"/>
    <property type="match status" value="1"/>
</dbReference>
<dbReference type="Pfam" id="PF00067">
    <property type="entry name" value="p450"/>
    <property type="match status" value="1"/>
</dbReference>
<evidence type="ECO:0000313" key="16">
    <source>
        <dbReference type="EMBL" id="MBB4677053.1"/>
    </source>
</evidence>
<dbReference type="Gene3D" id="2.40.30.10">
    <property type="entry name" value="Translation factors"/>
    <property type="match status" value="1"/>
</dbReference>
<dbReference type="GO" id="GO:0050660">
    <property type="term" value="F:flavin adenine dinucleotide binding"/>
    <property type="evidence" value="ECO:0007669"/>
    <property type="project" value="TreeGrafter"/>
</dbReference>
<dbReference type="InterPro" id="IPR029039">
    <property type="entry name" value="Flavoprotein-like_sf"/>
</dbReference>